<proteinExistence type="predicted"/>
<evidence type="ECO:0000313" key="2">
    <source>
        <dbReference type="Proteomes" id="UP000217790"/>
    </source>
</evidence>
<evidence type="ECO:0000313" key="1">
    <source>
        <dbReference type="EMBL" id="PBK92718.1"/>
    </source>
</evidence>
<accession>A0A2H3DPC6</accession>
<reference evidence="2" key="1">
    <citation type="journal article" date="2017" name="Nat. Ecol. Evol.">
        <title>Genome expansion and lineage-specific genetic innovations in the forest pathogenic fungi Armillaria.</title>
        <authorList>
            <person name="Sipos G."/>
            <person name="Prasanna A.N."/>
            <person name="Walter M.C."/>
            <person name="O'Connor E."/>
            <person name="Balint B."/>
            <person name="Krizsan K."/>
            <person name="Kiss B."/>
            <person name="Hess J."/>
            <person name="Varga T."/>
            <person name="Slot J."/>
            <person name="Riley R."/>
            <person name="Boka B."/>
            <person name="Rigling D."/>
            <person name="Barry K."/>
            <person name="Lee J."/>
            <person name="Mihaltcheva S."/>
            <person name="LaButti K."/>
            <person name="Lipzen A."/>
            <person name="Waldron R."/>
            <person name="Moloney N.M."/>
            <person name="Sperisen C."/>
            <person name="Kredics L."/>
            <person name="Vagvoelgyi C."/>
            <person name="Patrignani A."/>
            <person name="Fitzpatrick D."/>
            <person name="Nagy I."/>
            <person name="Doyle S."/>
            <person name="Anderson J.B."/>
            <person name="Grigoriev I.V."/>
            <person name="Gueldener U."/>
            <person name="Muensterkoetter M."/>
            <person name="Nagy L.G."/>
        </authorList>
    </citation>
    <scope>NUCLEOTIDE SEQUENCE [LARGE SCALE GENOMIC DNA]</scope>
    <source>
        <strain evidence="2">Ar21-2</strain>
    </source>
</reference>
<gene>
    <name evidence="1" type="ORF">ARMGADRAFT_1080801</name>
</gene>
<sequence>MALTGNNSTKYIGRLCSDYLGTKEENIATLEEALSNIVKIYDNANQDLQKIYTESGASPIFHEGEELVNKLADIKQQMEDVVMNAIVGRVEFRRLHSQKLLLYQTS</sequence>
<dbReference type="OrthoDB" id="2670039at2759"/>
<protein>
    <submittedName>
        <fullName evidence="1">Uncharacterized protein</fullName>
    </submittedName>
</protein>
<dbReference type="Proteomes" id="UP000217790">
    <property type="component" value="Unassembled WGS sequence"/>
</dbReference>
<dbReference type="InParanoid" id="A0A2H3DPC6"/>
<keyword evidence="2" id="KW-1185">Reference proteome</keyword>
<dbReference type="EMBL" id="KZ293658">
    <property type="protein sequence ID" value="PBK92718.1"/>
    <property type="molecule type" value="Genomic_DNA"/>
</dbReference>
<dbReference type="AlphaFoldDB" id="A0A2H3DPC6"/>
<name>A0A2H3DPC6_ARMGA</name>
<organism evidence="1 2">
    <name type="scientific">Armillaria gallica</name>
    <name type="common">Bulbous honey fungus</name>
    <name type="synonym">Armillaria bulbosa</name>
    <dbReference type="NCBI Taxonomy" id="47427"/>
    <lineage>
        <taxon>Eukaryota</taxon>
        <taxon>Fungi</taxon>
        <taxon>Dikarya</taxon>
        <taxon>Basidiomycota</taxon>
        <taxon>Agaricomycotina</taxon>
        <taxon>Agaricomycetes</taxon>
        <taxon>Agaricomycetidae</taxon>
        <taxon>Agaricales</taxon>
        <taxon>Marasmiineae</taxon>
        <taxon>Physalacriaceae</taxon>
        <taxon>Armillaria</taxon>
    </lineage>
</organism>